<evidence type="ECO:0000313" key="2">
    <source>
        <dbReference type="Proteomes" id="UP000516438"/>
    </source>
</evidence>
<proteinExistence type="predicted"/>
<dbReference type="Proteomes" id="UP000516438">
    <property type="component" value="Chromosome"/>
</dbReference>
<sequence length="105" mass="12628">MYRGFNINYLRESFGIGYETRGLQVQEPIKKKLKESFLRQIIKEDNSLEASLIMDTWFPVEAYDIFFFLFKKTDFNYEIKNSNSTPLNNKIPIIPEQMTSFQRRR</sequence>
<evidence type="ECO:0000313" key="1">
    <source>
        <dbReference type="EMBL" id="QNS41799.1"/>
    </source>
</evidence>
<dbReference type="RefSeq" id="WP_188321531.1">
    <property type="nucleotide sequence ID" value="NZ_CP060203.1"/>
</dbReference>
<protein>
    <submittedName>
        <fullName evidence="1">Uncharacterized protein</fullName>
    </submittedName>
</protein>
<dbReference type="KEGG" id="cmaq:H0S70_02080"/>
<dbReference type="EMBL" id="CP060203">
    <property type="protein sequence ID" value="QNS41799.1"/>
    <property type="molecule type" value="Genomic_DNA"/>
</dbReference>
<name>A0A7H1DXU1_9FLAO</name>
<keyword evidence="2" id="KW-1185">Reference proteome</keyword>
<gene>
    <name evidence="1" type="ORF">H0S70_02080</name>
</gene>
<accession>A0A7H1DXU1</accession>
<reference evidence="1 2" key="1">
    <citation type="submission" date="2020-07" db="EMBL/GenBank/DDBJ databases">
        <title>Complete genome and description of Chryseobacterium manosquense strain Marseille-Q2069 sp. nov.</title>
        <authorList>
            <person name="Boxberger M."/>
        </authorList>
    </citation>
    <scope>NUCLEOTIDE SEQUENCE [LARGE SCALE GENOMIC DNA]</scope>
    <source>
        <strain evidence="1 2">Marseille-Q2069</strain>
    </source>
</reference>
<dbReference type="AlphaFoldDB" id="A0A7H1DXU1"/>
<organism evidence="1 2">
    <name type="scientific">Chryseobacterium manosquense</name>
    <dbReference type="NCBI Taxonomy" id="2754694"/>
    <lineage>
        <taxon>Bacteria</taxon>
        <taxon>Pseudomonadati</taxon>
        <taxon>Bacteroidota</taxon>
        <taxon>Flavobacteriia</taxon>
        <taxon>Flavobacteriales</taxon>
        <taxon>Weeksellaceae</taxon>
        <taxon>Chryseobacterium group</taxon>
        <taxon>Chryseobacterium</taxon>
    </lineage>
</organism>